<dbReference type="NCBIfam" id="NF008102">
    <property type="entry name" value="PRK10847.1"/>
    <property type="match status" value="1"/>
</dbReference>
<dbReference type="STRING" id="1212491.LFA_3106"/>
<evidence type="ECO:0000256" key="7">
    <source>
        <dbReference type="RuleBase" id="RU367016"/>
    </source>
</evidence>
<dbReference type="Proteomes" id="UP000032430">
    <property type="component" value="Chromosome I"/>
</dbReference>
<comment type="subcellular location">
    <subcellularLocation>
        <location evidence="1 7">Cell membrane</location>
        <topology evidence="1 7">Multi-pass membrane protein</topology>
    </subcellularLocation>
</comment>
<evidence type="ECO:0000256" key="3">
    <source>
        <dbReference type="ARBA" id="ARBA00022475"/>
    </source>
</evidence>
<dbReference type="PANTHER" id="PTHR30353">
    <property type="entry name" value="INNER MEMBRANE PROTEIN DEDA-RELATED"/>
    <property type="match status" value="1"/>
</dbReference>
<dbReference type="KEGG" id="lfa:LFA_3106"/>
<feature type="transmembrane region" description="Helical" evidence="7">
    <location>
        <begin position="181"/>
        <end position="199"/>
    </location>
</feature>
<reference evidence="10" key="1">
    <citation type="submission" date="2014-09" db="EMBL/GenBank/DDBJ databases">
        <authorList>
            <person name="Gomez-Valero L."/>
        </authorList>
    </citation>
    <scope>NUCLEOTIDE SEQUENCE [LARGE SCALE GENOMIC DNA]</scope>
    <source>
        <strain evidence="10">ATCC700992</strain>
    </source>
</reference>
<dbReference type="EMBL" id="LN614827">
    <property type="protein sequence ID" value="CEG58448.1"/>
    <property type="molecule type" value="Genomic_DNA"/>
</dbReference>
<organism evidence="9 10">
    <name type="scientific">Legionella fallonii LLAP-10</name>
    <dbReference type="NCBI Taxonomy" id="1212491"/>
    <lineage>
        <taxon>Bacteria</taxon>
        <taxon>Pseudomonadati</taxon>
        <taxon>Pseudomonadota</taxon>
        <taxon>Gammaproteobacteria</taxon>
        <taxon>Legionellales</taxon>
        <taxon>Legionellaceae</taxon>
        <taxon>Legionella</taxon>
    </lineage>
</organism>
<evidence type="ECO:0000256" key="6">
    <source>
        <dbReference type="ARBA" id="ARBA00023136"/>
    </source>
</evidence>
<keyword evidence="6 7" id="KW-0472">Membrane</keyword>
<dbReference type="InterPro" id="IPR032818">
    <property type="entry name" value="DedA-like"/>
</dbReference>
<protein>
    <submittedName>
        <fullName evidence="9">Transmembrane protein DedA family protein</fullName>
    </submittedName>
</protein>
<evidence type="ECO:0000259" key="8">
    <source>
        <dbReference type="Pfam" id="PF09335"/>
    </source>
</evidence>
<feature type="transmembrane region" description="Helical" evidence="7">
    <location>
        <begin position="12"/>
        <end position="40"/>
    </location>
</feature>
<evidence type="ECO:0000256" key="2">
    <source>
        <dbReference type="ARBA" id="ARBA00010792"/>
    </source>
</evidence>
<comment type="similarity">
    <text evidence="2 7">Belongs to the DedA family.</text>
</comment>
<evidence type="ECO:0000256" key="4">
    <source>
        <dbReference type="ARBA" id="ARBA00022692"/>
    </source>
</evidence>
<keyword evidence="3 7" id="KW-1003">Cell membrane</keyword>
<evidence type="ECO:0000313" key="10">
    <source>
        <dbReference type="Proteomes" id="UP000032430"/>
    </source>
</evidence>
<feature type="transmembrane region" description="Helical" evidence="7">
    <location>
        <begin position="60"/>
        <end position="83"/>
    </location>
</feature>
<dbReference type="InterPro" id="IPR058127">
    <property type="entry name" value="DedA"/>
</dbReference>
<proteinExistence type="inferred from homology"/>
<keyword evidence="5 7" id="KW-1133">Transmembrane helix</keyword>
<dbReference type="GO" id="GO:0005886">
    <property type="term" value="C:plasma membrane"/>
    <property type="evidence" value="ECO:0007669"/>
    <property type="project" value="UniProtKB-SubCell"/>
</dbReference>
<evidence type="ECO:0000313" key="9">
    <source>
        <dbReference type="EMBL" id="CEG58448.1"/>
    </source>
</evidence>
<accession>A0A098G7L6</accession>
<dbReference type="PANTHER" id="PTHR30353:SF0">
    <property type="entry name" value="TRANSMEMBRANE PROTEIN"/>
    <property type="match status" value="1"/>
</dbReference>
<dbReference type="InterPro" id="IPR032816">
    <property type="entry name" value="VTT_dom"/>
</dbReference>
<sequence>MILHIDIYLNSFVSLYGFWTYLILFAVIFCETGLIVTPFLPGDSLLFAAGSIAAQPGNSLNILILLTLLFLASILGNQVNFLVGRAIGPRIFTAKSSRLLNKKHLEETHAFYEKHGGKTIIFARFLPIIRTFAPFIAGIGKMDSIHFTLYNLISALLWIGSLLSLGYFLGSLPVVKEHFSIVIYGIIFISLLPPIFAFLTQKSSICSSKNN</sequence>
<feature type="domain" description="VTT" evidence="8">
    <location>
        <begin position="40"/>
        <end position="167"/>
    </location>
</feature>
<dbReference type="AlphaFoldDB" id="A0A098G7L6"/>
<gene>
    <name evidence="9" type="primary">dedA</name>
    <name evidence="9" type="ORF">LFA_3106</name>
</gene>
<evidence type="ECO:0000256" key="5">
    <source>
        <dbReference type="ARBA" id="ARBA00022989"/>
    </source>
</evidence>
<keyword evidence="4 7" id="KW-0812">Transmembrane</keyword>
<dbReference type="HOGENOM" id="CLU_044208_6_1_6"/>
<feature type="transmembrane region" description="Helical" evidence="7">
    <location>
        <begin position="149"/>
        <end position="169"/>
    </location>
</feature>
<dbReference type="Pfam" id="PF09335">
    <property type="entry name" value="VTT_dom"/>
    <property type="match status" value="1"/>
</dbReference>
<evidence type="ECO:0000256" key="1">
    <source>
        <dbReference type="ARBA" id="ARBA00004651"/>
    </source>
</evidence>
<name>A0A098G7L6_9GAMM</name>
<keyword evidence="10" id="KW-1185">Reference proteome</keyword>